<comment type="similarity">
    <text evidence="3">Belongs to the glycosyltransferase 23 family.</text>
</comment>
<dbReference type="InterPro" id="IPR027350">
    <property type="entry name" value="GT23_dom"/>
</dbReference>
<evidence type="ECO:0000256" key="4">
    <source>
        <dbReference type="SAM" id="Coils"/>
    </source>
</evidence>
<keyword evidence="4" id="KW-0175">Coiled coil</keyword>
<evidence type="ECO:0000256" key="5">
    <source>
        <dbReference type="SAM" id="Phobius"/>
    </source>
</evidence>
<comment type="caution">
    <text evidence="7">The sequence shown here is derived from an EMBL/GenBank/DDBJ whole genome shotgun (WGS) entry which is preliminary data.</text>
</comment>
<evidence type="ECO:0000256" key="1">
    <source>
        <dbReference type="ARBA" id="ARBA00022676"/>
    </source>
</evidence>
<accession>A0A4E0RN69</accession>
<organism evidence="7 8">
    <name type="scientific">Fasciola hepatica</name>
    <name type="common">Liver fluke</name>
    <dbReference type="NCBI Taxonomy" id="6192"/>
    <lineage>
        <taxon>Eukaryota</taxon>
        <taxon>Metazoa</taxon>
        <taxon>Spiralia</taxon>
        <taxon>Lophotrochozoa</taxon>
        <taxon>Platyhelminthes</taxon>
        <taxon>Trematoda</taxon>
        <taxon>Digenea</taxon>
        <taxon>Plagiorchiida</taxon>
        <taxon>Echinostomata</taxon>
        <taxon>Echinostomatoidea</taxon>
        <taxon>Fasciolidae</taxon>
        <taxon>Fasciola</taxon>
    </lineage>
</organism>
<feature type="transmembrane region" description="Helical" evidence="5">
    <location>
        <begin position="12"/>
        <end position="34"/>
    </location>
</feature>
<evidence type="ECO:0000256" key="3">
    <source>
        <dbReference type="PROSITE-ProRule" id="PRU00992"/>
    </source>
</evidence>
<dbReference type="Gene3D" id="3.40.50.11350">
    <property type="match status" value="1"/>
</dbReference>
<sequence>MLFQKFSSSLAFKTFLLTILLWILVVIYVVFYSVGLDYKTGSSNCQALVETVKTLRQRLDEDSEKMETVLEQINKQREIRMENKDIKPVGTPLTIGLGHEILRRRAVHYTHELWYSISADLRELTKKLDPNTNTGSIQSLYNRIDELTRYLLVNLDGLGRVNQLAKIRRDGLDRLARLVQRRIRMVQAAAKRSGFIDVILHVFPFSFILLPDTDINTEFTNVNQADSPRVVRCAYIAMAERNLPWLPPAVPQDIAPELHHYHGAPFVWFMGQLITYLMRPSRAFGETMNKLFDQYQLTGPKRLPTVGIHVRRTDKINTEAAFHDLKEYMNYVDRYYEYLEAEQQMMARKEEWVDDVFSEHRLRTNPIKRRVFLATDEPSLFEEAARAYPKYEFVGDASRAETAAVVKRHEANSVTGIALDILALSRTDYLVCTFSSQVCRVAYELMQTRHADLGDASDRVQSLDDVYYFGGQQASPFEAVIADQPSGIQPGDLVHMAGNHWNGYAKVTPVKLPDAVLAPAYKFQPRVLAVNMGNHSVL</sequence>
<proteinExistence type="inferred from homology"/>
<dbReference type="PROSITE" id="PS51659">
    <property type="entry name" value="GT23"/>
    <property type="match status" value="1"/>
</dbReference>
<dbReference type="PANTHER" id="PTHR13132">
    <property type="entry name" value="ALPHA- 1,6 -FUCOSYLTRANSFERASE"/>
    <property type="match status" value="1"/>
</dbReference>
<evidence type="ECO:0000259" key="6">
    <source>
        <dbReference type="PROSITE" id="PS51659"/>
    </source>
</evidence>
<feature type="coiled-coil region" evidence="4">
    <location>
        <begin position="45"/>
        <end position="76"/>
    </location>
</feature>
<reference evidence="7" key="1">
    <citation type="submission" date="2019-03" db="EMBL/GenBank/DDBJ databases">
        <title>Improved annotation for the trematode Fasciola hepatica.</title>
        <authorList>
            <person name="Choi Y.-J."/>
            <person name="Martin J."/>
            <person name="Mitreva M."/>
        </authorList>
    </citation>
    <scope>NUCLEOTIDE SEQUENCE [LARGE SCALE GENOMIC DNA]</scope>
</reference>
<keyword evidence="2 3" id="KW-0808">Transferase</keyword>
<dbReference type="Gene3D" id="1.10.287.1060">
    <property type="entry name" value="ESAT-6-like"/>
    <property type="match status" value="1"/>
</dbReference>
<keyword evidence="5" id="KW-0812">Transmembrane</keyword>
<dbReference type="EMBL" id="JXXN02000190">
    <property type="protein sequence ID" value="THD28281.1"/>
    <property type="molecule type" value="Genomic_DNA"/>
</dbReference>
<keyword evidence="5" id="KW-1133">Transmembrane helix</keyword>
<name>A0A4E0RN69_FASHE</name>
<evidence type="ECO:0000313" key="7">
    <source>
        <dbReference type="EMBL" id="THD28281.1"/>
    </source>
</evidence>
<dbReference type="Pfam" id="PF19745">
    <property type="entry name" value="FUT8_N_cat"/>
    <property type="match status" value="3"/>
</dbReference>
<keyword evidence="1 3" id="KW-0328">Glycosyltransferase</keyword>
<keyword evidence="5" id="KW-0472">Membrane</keyword>
<feature type="domain" description="GT23" evidence="6">
    <location>
        <begin position="244"/>
        <end position="463"/>
    </location>
</feature>
<gene>
    <name evidence="7" type="ORF">D915_000785</name>
</gene>
<dbReference type="AlphaFoldDB" id="A0A4E0RN69"/>
<keyword evidence="8" id="KW-1185">Reference proteome</keyword>
<dbReference type="InterPro" id="IPR045573">
    <property type="entry name" value="Fut8_N_cat"/>
</dbReference>
<dbReference type="Proteomes" id="UP000230066">
    <property type="component" value="Unassembled WGS sequence"/>
</dbReference>
<evidence type="ECO:0000313" key="8">
    <source>
        <dbReference type="Proteomes" id="UP000230066"/>
    </source>
</evidence>
<dbReference type="GO" id="GO:0046921">
    <property type="term" value="F:alpha-(1-&gt;6)-fucosyltransferase activity"/>
    <property type="evidence" value="ECO:0007669"/>
    <property type="project" value="TreeGrafter"/>
</dbReference>
<protein>
    <submittedName>
        <fullName evidence="7">Alpha-(1 6)-fucosyltransferase</fullName>
    </submittedName>
</protein>
<feature type="region of interest" description="Important for donor substrate binding" evidence="3">
    <location>
        <begin position="311"/>
        <end position="312"/>
    </location>
</feature>
<dbReference type="PANTHER" id="PTHR13132:SF29">
    <property type="entry name" value="ALPHA-(1,6)-FUCOSYLTRANSFERASE"/>
    <property type="match status" value="1"/>
</dbReference>
<dbReference type="GO" id="GO:0006487">
    <property type="term" value="P:protein N-linked glycosylation"/>
    <property type="evidence" value="ECO:0007669"/>
    <property type="project" value="TreeGrafter"/>
</dbReference>
<evidence type="ECO:0000256" key="2">
    <source>
        <dbReference type="ARBA" id="ARBA00022679"/>
    </source>
</evidence>